<protein>
    <recommendedName>
        <fullName evidence="5">Porin</fullName>
    </recommendedName>
</protein>
<dbReference type="InterPro" id="IPR038673">
    <property type="entry name" value="OprB_sf"/>
</dbReference>
<comment type="similarity">
    <text evidence="1 2">Belongs to the OprB family.</text>
</comment>
<evidence type="ECO:0000256" key="1">
    <source>
        <dbReference type="ARBA" id="ARBA00008769"/>
    </source>
</evidence>
<name>A0ABT0BYW8_9BACT</name>
<comment type="caution">
    <text evidence="3">The sequence shown here is derived from an EMBL/GenBank/DDBJ whole genome shotgun (WGS) entry which is preliminary data.</text>
</comment>
<proteinExistence type="inferred from homology"/>
<keyword evidence="4" id="KW-1185">Reference proteome</keyword>
<dbReference type="Proteomes" id="UP001165444">
    <property type="component" value="Unassembled WGS sequence"/>
</dbReference>
<evidence type="ECO:0000256" key="2">
    <source>
        <dbReference type="RuleBase" id="RU363072"/>
    </source>
</evidence>
<dbReference type="Gene3D" id="2.40.160.180">
    <property type="entry name" value="Carbohydrate-selective porin OprB"/>
    <property type="match status" value="1"/>
</dbReference>
<dbReference type="Pfam" id="PF04966">
    <property type="entry name" value="OprB"/>
    <property type="match status" value="1"/>
</dbReference>
<accession>A0ABT0BYW8</accession>
<evidence type="ECO:0000313" key="4">
    <source>
        <dbReference type="Proteomes" id="UP001165444"/>
    </source>
</evidence>
<dbReference type="RefSeq" id="WP_243323540.1">
    <property type="nucleotide sequence ID" value="NZ_JAKZMM010000007.1"/>
</dbReference>
<dbReference type="EMBL" id="JAKZMM010000007">
    <property type="protein sequence ID" value="MCJ2379820.1"/>
    <property type="molecule type" value="Genomic_DNA"/>
</dbReference>
<gene>
    <name evidence="3" type="ORF">MUN53_04220</name>
</gene>
<sequence>MMRKIIVCLTMTVAAIGSHRLVAQSLDLNYITELETNFHKGFKWINLLRTDLCFPVNNQIGFELASFSVSKTSDTYIANDLQTFSNIDTENIPWTLAVLGINWQMKNSSLFIGIRNVNEDYFTSPCTALFTNSSCGIFPTISANYPIANYPVASVGIDYKLNLKKWFLETSIYNGTGYRNLSGKENIFRFCPQTDGIFSITSLNYQNYGNSYFMGIALYNGMFPSNEVGNQEETIKTQKKGMNATLWTYAEQTLVPQVKVLAQYSINTPRNKGCRYYLGTGLILSTTRSEGGFFIDYADFSSMGECACEITWKFPCLKNGYLQPALHFIKNTYGQKLVGMIRFGYNLNWNAHKSQSTF</sequence>
<evidence type="ECO:0008006" key="5">
    <source>
        <dbReference type="Google" id="ProtNLM"/>
    </source>
</evidence>
<organism evidence="3 4">
    <name type="scientific">Parabacteroides faecalis</name>
    <dbReference type="NCBI Taxonomy" id="2924040"/>
    <lineage>
        <taxon>Bacteria</taxon>
        <taxon>Pseudomonadati</taxon>
        <taxon>Bacteroidota</taxon>
        <taxon>Bacteroidia</taxon>
        <taxon>Bacteroidales</taxon>
        <taxon>Tannerellaceae</taxon>
        <taxon>Parabacteroides</taxon>
    </lineage>
</organism>
<reference evidence="3 4" key="1">
    <citation type="submission" date="2022-03" db="EMBL/GenBank/DDBJ databases">
        <title>Parabacteroides sp. nov. isolated from swine feces.</title>
        <authorList>
            <person name="Bak J.E."/>
        </authorList>
    </citation>
    <scope>NUCLEOTIDE SEQUENCE [LARGE SCALE GENOMIC DNA]</scope>
    <source>
        <strain evidence="3 4">AGMB00274</strain>
    </source>
</reference>
<dbReference type="InterPro" id="IPR007049">
    <property type="entry name" value="Carb-sel_porin_OprB"/>
</dbReference>
<evidence type="ECO:0000313" key="3">
    <source>
        <dbReference type="EMBL" id="MCJ2379820.1"/>
    </source>
</evidence>